<dbReference type="SUPFAM" id="SSF46894">
    <property type="entry name" value="C-terminal effector domain of the bipartite response regulators"/>
    <property type="match status" value="1"/>
</dbReference>
<dbReference type="GO" id="GO:0000976">
    <property type="term" value="F:transcription cis-regulatory region binding"/>
    <property type="evidence" value="ECO:0007669"/>
    <property type="project" value="TreeGrafter"/>
</dbReference>
<dbReference type="PROSITE" id="PS51755">
    <property type="entry name" value="OMPR_PHOB"/>
    <property type="match status" value="1"/>
</dbReference>
<keyword evidence="3" id="KW-0902">Two-component regulatory system</keyword>
<dbReference type="GO" id="GO:0000156">
    <property type="term" value="F:phosphorelay response regulator activity"/>
    <property type="evidence" value="ECO:0007669"/>
    <property type="project" value="TreeGrafter"/>
</dbReference>
<evidence type="ECO:0000256" key="9">
    <source>
        <dbReference type="PROSITE-ProRule" id="PRU01091"/>
    </source>
</evidence>
<dbReference type="Pfam" id="PF00486">
    <property type="entry name" value="Trans_reg_C"/>
    <property type="match status" value="1"/>
</dbReference>
<dbReference type="FunFam" id="3.40.50.2300:FF:000001">
    <property type="entry name" value="DNA-binding response regulator PhoB"/>
    <property type="match status" value="1"/>
</dbReference>
<comment type="caution">
    <text evidence="12">The sequence shown here is derived from an EMBL/GenBank/DDBJ whole genome shotgun (WGS) entry which is preliminary data.</text>
</comment>
<accession>A0A923EEZ0</accession>
<keyword evidence="6" id="KW-0804">Transcription</keyword>
<evidence type="ECO:0000259" key="10">
    <source>
        <dbReference type="PROSITE" id="PS50110"/>
    </source>
</evidence>
<gene>
    <name evidence="12" type="ORF">HGG79_19685</name>
</gene>
<dbReference type="Gene3D" id="1.10.10.10">
    <property type="entry name" value="Winged helix-like DNA-binding domain superfamily/Winged helix DNA-binding domain"/>
    <property type="match status" value="1"/>
</dbReference>
<dbReference type="InterPro" id="IPR016032">
    <property type="entry name" value="Sig_transdc_resp-reg_C-effctor"/>
</dbReference>
<dbReference type="EMBL" id="JAAZWO010000042">
    <property type="protein sequence ID" value="MBC2399963.1"/>
    <property type="molecule type" value="Genomic_DNA"/>
</dbReference>
<sequence length="230" mass="26766">MNKTILIIEDEEDIRDILIHYIKKEGFNILEAEDGKKGIEIVKKEFVDLILLDLMLPSMSGYDVCREISSIYKIPIIMLTARNDIVDKVLGLELGADDYITKPFDIREVIARIKVCLRRIESLNEMEYETSQDIINLKNNIKIYVESREVFKEETIVKLKPKEFDLLLILAQNKKIVLSREKLLQKVWGYDFEGDSRTVDVHIQRLRKKLDNKSGLSIIETVFGVGYKML</sequence>
<dbReference type="PANTHER" id="PTHR48111">
    <property type="entry name" value="REGULATOR OF RPOS"/>
    <property type="match status" value="1"/>
</dbReference>
<dbReference type="PROSITE" id="PS50110">
    <property type="entry name" value="RESPONSE_REGULATORY"/>
    <property type="match status" value="1"/>
</dbReference>
<dbReference type="AlphaFoldDB" id="A0A923EEZ0"/>
<dbReference type="InterPro" id="IPR001867">
    <property type="entry name" value="OmpR/PhoB-type_DNA-bd"/>
</dbReference>
<dbReference type="Proteomes" id="UP000563151">
    <property type="component" value="Unassembled WGS sequence"/>
</dbReference>
<name>A0A923EEZ0_CLOTT</name>
<dbReference type="Pfam" id="PF00072">
    <property type="entry name" value="Response_reg"/>
    <property type="match status" value="1"/>
</dbReference>
<evidence type="ECO:0000256" key="4">
    <source>
        <dbReference type="ARBA" id="ARBA00023015"/>
    </source>
</evidence>
<evidence type="ECO:0000256" key="3">
    <source>
        <dbReference type="ARBA" id="ARBA00023012"/>
    </source>
</evidence>
<dbReference type="RefSeq" id="WP_035150130.1">
    <property type="nucleotide sequence ID" value="NZ_JAAZWO010000042.1"/>
</dbReference>
<feature type="domain" description="Response regulatory" evidence="10">
    <location>
        <begin position="4"/>
        <end position="117"/>
    </location>
</feature>
<dbReference type="PANTHER" id="PTHR48111:SF40">
    <property type="entry name" value="PHOSPHATE REGULON TRANSCRIPTIONAL REGULATORY PROTEIN PHOB"/>
    <property type="match status" value="1"/>
</dbReference>
<evidence type="ECO:0000256" key="8">
    <source>
        <dbReference type="PROSITE-ProRule" id="PRU00169"/>
    </source>
</evidence>
<evidence type="ECO:0000256" key="7">
    <source>
        <dbReference type="ARBA" id="ARBA00024867"/>
    </source>
</evidence>
<dbReference type="GO" id="GO:0006355">
    <property type="term" value="P:regulation of DNA-templated transcription"/>
    <property type="evidence" value="ECO:0007669"/>
    <property type="project" value="InterPro"/>
</dbReference>
<evidence type="ECO:0000256" key="2">
    <source>
        <dbReference type="ARBA" id="ARBA00022553"/>
    </source>
</evidence>
<keyword evidence="5 9" id="KW-0238">DNA-binding</keyword>
<evidence type="ECO:0000256" key="6">
    <source>
        <dbReference type="ARBA" id="ARBA00023163"/>
    </source>
</evidence>
<dbReference type="SMART" id="SM00448">
    <property type="entry name" value="REC"/>
    <property type="match status" value="1"/>
</dbReference>
<evidence type="ECO:0000313" key="12">
    <source>
        <dbReference type="EMBL" id="MBC2399963.1"/>
    </source>
</evidence>
<dbReference type="InterPro" id="IPR011006">
    <property type="entry name" value="CheY-like_superfamily"/>
</dbReference>
<feature type="modified residue" description="4-aspartylphosphate" evidence="8">
    <location>
        <position position="53"/>
    </location>
</feature>
<proteinExistence type="predicted"/>
<protein>
    <recommendedName>
        <fullName evidence="1">Stage 0 sporulation protein A homolog</fullName>
    </recommendedName>
</protein>
<keyword evidence="13" id="KW-1185">Reference proteome</keyword>
<dbReference type="FunFam" id="1.10.10.10:FF:000018">
    <property type="entry name" value="DNA-binding response regulator ResD"/>
    <property type="match status" value="1"/>
</dbReference>
<feature type="domain" description="OmpR/PhoB-type" evidence="11">
    <location>
        <begin position="132"/>
        <end position="230"/>
    </location>
</feature>
<keyword evidence="2 8" id="KW-0597">Phosphoprotein</keyword>
<comment type="function">
    <text evidence="7">May play the central regulatory role in sporulation. It may be an element of the effector pathway responsible for the activation of sporulation genes in response to nutritional stress. Spo0A may act in concert with spo0H (a sigma factor) to control the expression of some genes that are critical to the sporulation process.</text>
</comment>
<dbReference type="SMART" id="SM00862">
    <property type="entry name" value="Trans_reg_C"/>
    <property type="match status" value="1"/>
</dbReference>
<feature type="DNA-binding region" description="OmpR/PhoB-type" evidence="9">
    <location>
        <begin position="132"/>
        <end position="230"/>
    </location>
</feature>
<dbReference type="InterPro" id="IPR036388">
    <property type="entry name" value="WH-like_DNA-bd_sf"/>
</dbReference>
<dbReference type="SUPFAM" id="SSF52172">
    <property type="entry name" value="CheY-like"/>
    <property type="match status" value="1"/>
</dbReference>
<dbReference type="InterPro" id="IPR001789">
    <property type="entry name" value="Sig_transdc_resp-reg_receiver"/>
</dbReference>
<dbReference type="GO" id="GO:0005829">
    <property type="term" value="C:cytosol"/>
    <property type="evidence" value="ECO:0007669"/>
    <property type="project" value="TreeGrafter"/>
</dbReference>
<dbReference type="CDD" id="cd00383">
    <property type="entry name" value="trans_reg_C"/>
    <property type="match status" value="1"/>
</dbReference>
<evidence type="ECO:0000259" key="11">
    <source>
        <dbReference type="PROSITE" id="PS51755"/>
    </source>
</evidence>
<dbReference type="Gene3D" id="6.10.250.690">
    <property type="match status" value="1"/>
</dbReference>
<dbReference type="GO" id="GO:0032993">
    <property type="term" value="C:protein-DNA complex"/>
    <property type="evidence" value="ECO:0007669"/>
    <property type="project" value="TreeGrafter"/>
</dbReference>
<dbReference type="InterPro" id="IPR039420">
    <property type="entry name" value="WalR-like"/>
</dbReference>
<evidence type="ECO:0000256" key="1">
    <source>
        <dbReference type="ARBA" id="ARBA00018672"/>
    </source>
</evidence>
<evidence type="ECO:0000313" key="13">
    <source>
        <dbReference type="Proteomes" id="UP000563151"/>
    </source>
</evidence>
<dbReference type="Gene3D" id="3.40.50.2300">
    <property type="match status" value="1"/>
</dbReference>
<reference evidence="12 13" key="1">
    <citation type="submission" date="2020-04" db="EMBL/GenBank/DDBJ databases">
        <title>Genomic insights into acetone-butanol-ethanol (ABE) fermentation by sequencing solventogenic clostridia strains.</title>
        <authorList>
            <person name="Brown S."/>
        </authorList>
    </citation>
    <scope>NUCLEOTIDE SEQUENCE [LARGE SCALE GENOMIC DNA]</scope>
    <source>
        <strain evidence="12 13">DJ011</strain>
    </source>
</reference>
<organism evidence="12 13">
    <name type="scientific">Clostridium tetanomorphum</name>
    <dbReference type="NCBI Taxonomy" id="1553"/>
    <lineage>
        <taxon>Bacteria</taxon>
        <taxon>Bacillati</taxon>
        <taxon>Bacillota</taxon>
        <taxon>Clostridia</taxon>
        <taxon>Eubacteriales</taxon>
        <taxon>Clostridiaceae</taxon>
        <taxon>Clostridium</taxon>
    </lineage>
</organism>
<keyword evidence="4" id="KW-0805">Transcription regulation</keyword>
<dbReference type="CDD" id="cd17574">
    <property type="entry name" value="REC_OmpR"/>
    <property type="match status" value="1"/>
</dbReference>
<evidence type="ECO:0000256" key="5">
    <source>
        <dbReference type="ARBA" id="ARBA00023125"/>
    </source>
</evidence>